<dbReference type="Proteomes" id="UP000681356">
    <property type="component" value="Unassembled WGS sequence"/>
</dbReference>
<dbReference type="GO" id="GO:0000150">
    <property type="term" value="F:DNA strand exchange activity"/>
    <property type="evidence" value="ECO:0007669"/>
    <property type="project" value="InterPro"/>
</dbReference>
<gene>
    <name evidence="4" type="ORF">KB874_03080</name>
</gene>
<dbReference type="CDD" id="cd00093">
    <property type="entry name" value="HTH_XRE"/>
    <property type="match status" value="1"/>
</dbReference>
<dbReference type="AlphaFoldDB" id="A0A8J8B5M3"/>
<organism evidence="4 5">
    <name type="scientific">Thetidibacter halocola</name>
    <dbReference type="NCBI Taxonomy" id="2827239"/>
    <lineage>
        <taxon>Bacteria</taxon>
        <taxon>Pseudomonadati</taxon>
        <taxon>Pseudomonadota</taxon>
        <taxon>Alphaproteobacteria</taxon>
        <taxon>Rhodobacterales</taxon>
        <taxon>Roseobacteraceae</taxon>
        <taxon>Thetidibacter</taxon>
    </lineage>
</organism>
<dbReference type="Pfam" id="PF02796">
    <property type="entry name" value="HTH_7"/>
    <property type="match status" value="1"/>
</dbReference>
<dbReference type="Gene3D" id="1.10.10.60">
    <property type="entry name" value="Homeodomain-like"/>
    <property type="match status" value="1"/>
</dbReference>
<dbReference type="InterPro" id="IPR001387">
    <property type="entry name" value="Cro/C1-type_HTH"/>
</dbReference>
<feature type="active site" description="O-(5'-phospho-DNA)-serine intermediate" evidence="1">
    <location>
        <position position="47"/>
    </location>
</feature>
<dbReference type="InterPro" id="IPR006118">
    <property type="entry name" value="Recombinase_CS"/>
</dbReference>
<name>A0A8J8B5M3_9RHOB</name>
<feature type="compositionally biased region" description="Polar residues" evidence="2">
    <location>
        <begin position="20"/>
        <end position="34"/>
    </location>
</feature>
<comment type="caution">
    <text evidence="4">The sequence shown here is derived from an EMBL/GenBank/DDBJ whole genome shotgun (WGS) entry which is preliminary data.</text>
</comment>
<dbReference type="EMBL" id="JAGTUU010000001">
    <property type="protein sequence ID" value="MBS0123106.1"/>
    <property type="molecule type" value="Genomic_DNA"/>
</dbReference>
<feature type="compositionally biased region" description="Polar residues" evidence="2">
    <location>
        <begin position="1"/>
        <end position="11"/>
    </location>
</feature>
<accession>A0A8J8B5M3</accession>
<proteinExistence type="predicted"/>
<feature type="region of interest" description="Disordered" evidence="2">
    <location>
        <begin position="1"/>
        <end position="37"/>
    </location>
</feature>
<protein>
    <submittedName>
        <fullName evidence="4">Helix-turn-helix domain-containing protein</fullName>
    </submittedName>
</protein>
<dbReference type="PROSITE" id="PS00397">
    <property type="entry name" value="RECOMBINASES_1"/>
    <property type="match status" value="1"/>
</dbReference>
<keyword evidence="5" id="KW-1185">Reference proteome</keyword>
<dbReference type="InterPro" id="IPR006120">
    <property type="entry name" value="Resolvase_HTH_dom"/>
</dbReference>
<evidence type="ECO:0000256" key="1">
    <source>
        <dbReference type="PROSITE-ProRule" id="PRU10137"/>
    </source>
</evidence>
<evidence type="ECO:0000259" key="3">
    <source>
        <dbReference type="PROSITE" id="PS50943"/>
    </source>
</evidence>
<evidence type="ECO:0000313" key="5">
    <source>
        <dbReference type="Proteomes" id="UP000681356"/>
    </source>
</evidence>
<evidence type="ECO:0000313" key="4">
    <source>
        <dbReference type="EMBL" id="MBS0123106.1"/>
    </source>
</evidence>
<reference evidence="4" key="1">
    <citation type="submission" date="2021-04" db="EMBL/GenBank/DDBJ databases">
        <authorList>
            <person name="Yoon J."/>
        </authorList>
    </citation>
    <scope>NUCLEOTIDE SEQUENCE</scope>
    <source>
        <strain evidence="4">KMU-90</strain>
    </source>
</reference>
<evidence type="ECO:0000256" key="2">
    <source>
        <dbReference type="SAM" id="MobiDB-lite"/>
    </source>
</evidence>
<feature type="domain" description="HTH cro/C1-type" evidence="3">
    <location>
        <begin position="56"/>
        <end position="93"/>
    </location>
</feature>
<dbReference type="GO" id="GO:0003677">
    <property type="term" value="F:DNA binding"/>
    <property type="evidence" value="ECO:0007669"/>
    <property type="project" value="InterPro"/>
</dbReference>
<dbReference type="PROSITE" id="PS50943">
    <property type="entry name" value="HTH_CROC1"/>
    <property type="match status" value="1"/>
</dbReference>
<sequence length="95" mass="10805">MNNAEHPSNTLMLDDEPYSPLQNNSDENESNNLTKTKRRFVGYARVSTRRQEQKGLKRLREEKGMGATEIARRLGIARTSVYRVLEGEQDASAAH</sequence>